<keyword evidence="1" id="KW-0472">Membrane</keyword>
<evidence type="ECO:0000259" key="3">
    <source>
        <dbReference type="Pfam" id="PF19838"/>
    </source>
</evidence>
<dbReference type="Proteomes" id="UP000678374">
    <property type="component" value="Unassembled WGS sequence"/>
</dbReference>
<dbReference type="PANTHER" id="PTHR30189:SF1">
    <property type="entry name" value="LPS-ASSEMBLY PROTEIN LPTD"/>
    <property type="match status" value="1"/>
</dbReference>
<dbReference type="AlphaFoldDB" id="A0A940YJC8"/>
<dbReference type="GO" id="GO:1990351">
    <property type="term" value="C:transporter complex"/>
    <property type="evidence" value="ECO:0007669"/>
    <property type="project" value="TreeGrafter"/>
</dbReference>
<evidence type="ECO:0000259" key="2">
    <source>
        <dbReference type="Pfam" id="PF04453"/>
    </source>
</evidence>
<comment type="caution">
    <text evidence="4">The sequence shown here is derived from an EMBL/GenBank/DDBJ whole genome shotgun (WGS) entry which is preliminary data.</text>
</comment>
<feature type="chain" id="PRO_5038183197" description="LPS-assembly protein LptD" evidence="1">
    <location>
        <begin position="40"/>
        <end position="775"/>
    </location>
</feature>
<feature type="signal peptide" evidence="1">
    <location>
        <begin position="1"/>
        <end position="39"/>
    </location>
</feature>
<dbReference type="InterPro" id="IPR050218">
    <property type="entry name" value="LptD"/>
</dbReference>
<keyword evidence="1" id="KW-0732">Signal</keyword>
<keyword evidence="1" id="KW-0998">Cell outer membrane</keyword>
<protein>
    <recommendedName>
        <fullName evidence="1">LPS-assembly protein LptD</fullName>
    </recommendedName>
</protein>
<dbReference type="HAMAP" id="MF_01411">
    <property type="entry name" value="LPS_assembly_LptD"/>
    <property type="match status" value="1"/>
</dbReference>
<feature type="domain" description="LptD C-terminal" evidence="2">
    <location>
        <begin position="298"/>
        <end position="660"/>
    </location>
</feature>
<dbReference type="Pfam" id="PF19838">
    <property type="entry name" value="LptD_2"/>
    <property type="match status" value="1"/>
</dbReference>
<dbReference type="PANTHER" id="PTHR30189">
    <property type="entry name" value="LPS-ASSEMBLY PROTEIN"/>
    <property type="match status" value="1"/>
</dbReference>
<gene>
    <name evidence="1" type="primary">lptD</name>
    <name evidence="4" type="ORF">KAK06_16615</name>
</gene>
<comment type="caution">
    <text evidence="1">Lacks conserved residue(s) required for the propagation of feature annotation.</text>
</comment>
<dbReference type="GO" id="GO:0015920">
    <property type="term" value="P:lipopolysaccharide transport"/>
    <property type="evidence" value="ECO:0007669"/>
    <property type="project" value="InterPro"/>
</dbReference>
<evidence type="ECO:0000256" key="1">
    <source>
        <dbReference type="HAMAP-Rule" id="MF_01411"/>
    </source>
</evidence>
<dbReference type="RefSeq" id="WP_210803253.1">
    <property type="nucleotide sequence ID" value="NZ_JAGQDE010000015.1"/>
</dbReference>
<name>A0A940YJC8_9BURK</name>
<comment type="function">
    <text evidence="1">Together with LptE, is involved in the assembly of lipopolysaccharide (LPS) at the surface of the outer membrane.</text>
</comment>
<accession>A0A940YJC8</accession>
<reference evidence="4" key="1">
    <citation type="submission" date="2021-04" db="EMBL/GenBank/DDBJ databases">
        <title>The genome sequence of Ideonella sp. 4Y11.</title>
        <authorList>
            <person name="Liu Y."/>
        </authorList>
    </citation>
    <scope>NUCLEOTIDE SEQUENCE</scope>
    <source>
        <strain evidence="4">4Y11</strain>
    </source>
</reference>
<evidence type="ECO:0000313" key="4">
    <source>
        <dbReference type="EMBL" id="MBQ0960579.1"/>
    </source>
</evidence>
<dbReference type="Pfam" id="PF04453">
    <property type="entry name" value="LptD"/>
    <property type="match status" value="1"/>
</dbReference>
<dbReference type="InterPro" id="IPR007543">
    <property type="entry name" value="LptD_C"/>
</dbReference>
<dbReference type="GO" id="GO:0043165">
    <property type="term" value="P:Gram-negative-bacterium-type cell outer membrane assembly"/>
    <property type="evidence" value="ECO:0007669"/>
    <property type="project" value="UniProtKB-UniRule"/>
</dbReference>
<sequence length="775" mass="85946" precursor="true">MLRPRPSTAALRLPRACLPRLAPVAAAVALGLGAAPVAAMRIDTADTITLEADRIETQLDDLSVARGSVDLRQGSLRLTTDLLEFSTRQRRAWARAPVRIEQQGNLLEGRSASVQIDSREGQIDAARYRIARTGGGGAARQLSFVGTERLAAEQASYTSCRADDPDTADWVLKADKLSLDFEHNDGRAEGASLRFLGVPILALPVLSFPATGERKSGWLPPTIYPFDSRNGFELETPYYFNLAPDHDLTLTPGLLTRRGLSLTGEYRYLWTQDEGRLKAHWLPNDRTTGRSRGGADIDLQGERASGLHYQLDLQHASDDNYWKDFSRVLPSLTPRLLAQDVRATQPLQSWLGVPLQAYARVLGWRTLQVLEAPILPPYQRLPQLGLMGQGETLGGLNWSTQMEVNHFLLRNRASGDTRTDGERAHLLGALWWPQDLAWGWFTPRMAINAASYRTEQAMSDGRTRAHRAIPTLSLDAGLRFERATALFGRALQQTLEPRLHYVRTPWRNQDALPNFDSSVNDFNEVSIYQDNGFSGVDFVTDVHQVTLGAGSRWFDPVGGGELLRLGLAQRYLFKDQRITPERLGASGLSAETGVAASRFSDVLLFGSSTVVPQWRFDVNLQYNTDRQRTTRSILAARWNPGDFKTLSATYRFARELSEQVELGWQWPIYQREAPRADGSACGGTLYGVGRINFSRRDARVTEGLAGLEYDAGCWIGRVVAERVSTGTSEATTRLMVQLELIGLSRLGPSPLKVLKDNIPGYRMLRDDGAASTTSP</sequence>
<comment type="subcellular location">
    <subcellularLocation>
        <location evidence="1">Cell outer membrane</location>
    </subcellularLocation>
</comment>
<dbReference type="GO" id="GO:0009279">
    <property type="term" value="C:cell outer membrane"/>
    <property type="evidence" value="ECO:0007669"/>
    <property type="project" value="UniProtKB-SubCell"/>
</dbReference>
<comment type="similarity">
    <text evidence="1">Belongs to the LptD family.</text>
</comment>
<organism evidence="4 5">
    <name type="scientific">Ideonella aquatica</name>
    <dbReference type="NCBI Taxonomy" id="2824119"/>
    <lineage>
        <taxon>Bacteria</taxon>
        <taxon>Pseudomonadati</taxon>
        <taxon>Pseudomonadota</taxon>
        <taxon>Betaproteobacteria</taxon>
        <taxon>Burkholderiales</taxon>
        <taxon>Sphaerotilaceae</taxon>
        <taxon>Ideonella</taxon>
    </lineage>
</organism>
<dbReference type="InterPro" id="IPR045659">
    <property type="entry name" value="LptD_2"/>
</dbReference>
<proteinExistence type="inferred from homology"/>
<evidence type="ECO:0000313" key="5">
    <source>
        <dbReference type="Proteomes" id="UP000678374"/>
    </source>
</evidence>
<comment type="subunit">
    <text evidence="1">Component of the lipopolysaccharide transport and assembly complex. Interacts with LptE and LptA.</text>
</comment>
<dbReference type="EMBL" id="JAGQDE010000015">
    <property type="protein sequence ID" value="MBQ0960579.1"/>
    <property type="molecule type" value="Genomic_DNA"/>
</dbReference>
<dbReference type="InterPro" id="IPR020889">
    <property type="entry name" value="LipoPS_assembly_LptD"/>
</dbReference>
<keyword evidence="5" id="KW-1185">Reference proteome</keyword>
<feature type="domain" description="LPS-assembly protein LptD central" evidence="3">
    <location>
        <begin position="191"/>
        <end position="269"/>
    </location>
</feature>